<protein>
    <submittedName>
        <fullName evidence="1">AvrD family protein</fullName>
    </submittedName>
</protein>
<dbReference type="InterPro" id="IPR008799">
    <property type="entry name" value="Pseudomon_AvrD"/>
</dbReference>
<gene>
    <name evidence="1" type="ORF">GCM10009720_08920</name>
</gene>
<dbReference type="Pfam" id="PF05655">
    <property type="entry name" value="AvrD"/>
    <property type="match status" value="1"/>
</dbReference>
<accession>A0ABP5FNY8</accession>
<sequence>MDDCDQMTDKPLQIKEFLGPAEDRYFAQGYQSVLYSLHSVIKAHSGLAEAVCEVVYPPRWSARHRDEECSVPHLSSVDAVILSLKLLENISSVEELNALSLYRVSCIDLTAGSRPWLRLEAVPIRLSFKYDKGSLVSKAQVGNIRVGITLVKDNSGSRLCSLPRGPETVYSHLFQTTEGNSLVQSLNSEHGILRSEHDLRANNATFSAPGIEALRWPSVTVIDYLVTMGQLTQVLVYSYAGTSRSEAGALWMRTMKIRIDKPSAPLPVNFKAETKILRDQVWKIDGKRIHDVKVESSASSGASAQATLAYEEASTRW</sequence>
<dbReference type="Proteomes" id="UP001501461">
    <property type="component" value="Unassembled WGS sequence"/>
</dbReference>
<organism evidence="1 2">
    <name type="scientific">Yaniella flava</name>
    <dbReference type="NCBI Taxonomy" id="287930"/>
    <lineage>
        <taxon>Bacteria</taxon>
        <taxon>Bacillati</taxon>
        <taxon>Actinomycetota</taxon>
        <taxon>Actinomycetes</taxon>
        <taxon>Micrococcales</taxon>
        <taxon>Micrococcaceae</taxon>
        <taxon>Yaniella</taxon>
    </lineage>
</organism>
<comment type="caution">
    <text evidence="1">The sequence shown here is derived from an EMBL/GenBank/DDBJ whole genome shotgun (WGS) entry which is preliminary data.</text>
</comment>
<keyword evidence="2" id="KW-1185">Reference proteome</keyword>
<evidence type="ECO:0000313" key="1">
    <source>
        <dbReference type="EMBL" id="GAA2030883.1"/>
    </source>
</evidence>
<reference evidence="2" key="1">
    <citation type="journal article" date="2019" name="Int. J. Syst. Evol. Microbiol.">
        <title>The Global Catalogue of Microorganisms (GCM) 10K type strain sequencing project: providing services to taxonomists for standard genome sequencing and annotation.</title>
        <authorList>
            <consortium name="The Broad Institute Genomics Platform"/>
            <consortium name="The Broad Institute Genome Sequencing Center for Infectious Disease"/>
            <person name="Wu L."/>
            <person name="Ma J."/>
        </authorList>
    </citation>
    <scope>NUCLEOTIDE SEQUENCE [LARGE SCALE GENOMIC DNA]</scope>
    <source>
        <strain evidence="2">JCM 13595</strain>
    </source>
</reference>
<dbReference type="EMBL" id="BAAAMN010000014">
    <property type="protein sequence ID" value="GAA2030883.1"/>
    <property type="molecule type" value="Genomic_DNA"/>
</dbReference>
<name>A0ABP5FNY8_9MICC</name>
<proteinExistence type="predicted"/>
<evidence type="ECO:0000313" key="2">
    <source>
        <dbReference type="Proteomes" id="UP001501461"/>
    </source>
</evidence>